<feature type="domain" description="Reverse transcriptase zinc-binding" evidence="2">
    <location>
        <begin position="156"/>
        <end position="225"/>
    </location>
</feature>
<keyword evidence="3" id="KW-0695">RNA-directed DNA polymerase</keyword>
<evidence type="ECO:0000256" key="1">
    <source>
        <dbReference type="SAM" id="Phobius"/>
    </source>
</evidence>
<reference evidence="3 4" key="1">
    <citation type="journal article" date="2018" name="Mol. Plant">
        <title>The genome of Artemisia annua provides insight into the evolution of Asteraceae family and artemisinin biosynthesis.</title>
        <authorList>
            <person name="Shen Q."/>
            <person name="Zhang L."/>
            <person name="Liao Z."/>
            <person name="Wang S."/>
            <person name="Yan T."/>
            <person name="Shi P."/>
            <person name="Liu M."/>
            <person name="Fu X."/>
            <person name="Pan Q."/>
            <person name="Wang Y."/>
            <person name="Lv Z."/>
            <person name="Lu X."/>
            <person name="Zhang F."/>
            <person name="Jiang W."/>
            <person name="Ma Y."/>
            <person name="Chen M."/>
            <person name="Hao X."/>
            <person name="Li L."/>
            <person name="Tang Y."/>
            <person name="Lv G."/>
            <person name="Zhou Y."/>
            <person name="Sun X."/>
            <person name="Brodelius P.E."/>
            <person name="Rose J.K.C."/>
            <person name="Tang K."/>
        </authorList>
    </citation>
    <scope>NUCLEOTIDE SEQUENCE [LARGE SCALE GENOMIC DNA]</scope>
    <source>
        <strain evidence="4">cv. Huhao1</strain>
        <tissue evidence="3">Leaf</tissue>
    </source>
</reference>
<comment type="caution">
    <text evidence="3">The sequence shown here is derived from an EMBL/GenBank/DDBJ whole genome shotgun (WGS) entry which is preliminary data.</text>
</comment>
<keyword evidence="3" id="KW-0548">Nucleotidyltransferase</keyword>
<dbReference type="InterPro" id="IPR026960">
    <property type="entry name" value="RVT-Znf"/>
</dbReference>
<sequence>MSNRSCDFLPVRKSLNGVWSNMVKVMSRTVVSGILLRRFFKGKVGNGNNISFWIDPWLLNIPLMIVCPNLFRLDSDKRCKVSDRLKLTEDGIMRVWEWKRSMSVIEYGSEWDVLNSLLNAAVLSEAEDSWVWIGIGNGVFSVSAVRNQLYLDMDFSNLFVFEWCKWIPKKCNIFGWRAEMGRIRTALALRRRNIPIADVSCVLCGSADESVDHLFTGCILATRLWQHISSWCKIQNIFAFSFKDLLDVQKFVGLSGRAREIFYGIIIIGCWCIWKARNLFKFQRKKARLEDIIGEVKVLGFLWAKNRAKLSSLTWDSWCKFVIM</sequence>
<evidence type="ECO:0000259" key="2">
    <source>
        <dbReference type="Pfam" id="PF13966"/>
    </source>
</evidence>
<dbReference type="EMBL" id="PKPP01013713">
    <property type="protein sequence ID" value="PWA40555.1"/>
    <property type="molecule type" value="Genomic_DNA"/>
</dbReference>
<dbReference type="PANTHER" id="PTHR36617:SF5">
    <property type="entry name" value="OS05G0421675 PROTEIN"/>
    <property type="match status" value="1"/>
</dbReference>
<dbReference type="AlphaFoldDB" id="A0A2U1KUW5"/>
<keyword evidence="4" id="KW-1185">Reference proteome</keyword>
<keyword evidence="1" id="KW-0812">Transmembrane</keyword>
<protein>
    <submittedName>
        <fullName evidence="3">RNA-directed DNA polymerase, eukaryota</fullName>
    </submittedName>
</protein>
<organism evidence="3 4">
    <name type="scientific">Artemisia annua</name>
    <name type="common">Sweet wormwood</name>
    <dbReference type="NCBI Taxonomy" id="35608"/>
    <lineage>
        <taxon>Eukaryota</taxon>
        <taxon>Viridiplantae</taxon>
        <taxon>Streptophyta</taxon>
        <taxon>Embryophyta</taxon>
        <taxon>Tracheophyta</taxon>
        <taxon>Spermatophyta</taxon>
        <taxon>Magnoliopsida</taxon>
        <taxon>eudicotyledons</taxon>
        <taxon>Gunneridae</taxon>
        <taxon>Pentapetalae</taxon>
        <taxon>asterids</taxon>
        <taxon>campanulids</taxon>
        <taxon>Asterales</taxon>
        <taxon>Asteraceae</taxon>
        <taxon>Asteroideae</taxon>
        <taxon>Anthemideae</taxon>
        <taxon>Artemisiinae</taxon>
        <taxon>Artemisia</taxon>
    </lineage>
</organism>
<accession>A0A2U1KUW5</accession>
<evidence type="ECO:0000313" key="4">
    <source>
        <dbReference type="Proteomes" id="UP000245207"/>
    </source>
</evidence>
<feature type="transmembrane region" description="Helical" evidence="1">
    <location>
        <begin position="261"/>
        <end position="280"/>
    </location>
</feature>
<keyword evidence="1" id="KW-1133">Transmembrane helix</keyword>
<evidence type="ECO:0000313" key="3">
    <source>
        <dbReference type="EMBL" id="PWA40555.1"/>
    </source>
</evidence>
<dbReference type="OrthoDB" id="1705419at2759"/>
<keyword evidence="1" id="KW-0472">Membrane</keyword>
<dbReference type="PANTHER" id="PTHR36617">
    <property type="entry name" value="PROTEIN, PUTATIVE-RELATED"/>
    <property type="match status" value="1"/>
</dbReference>
<dbReference type="Proteomes" id="UP000245207">
    <property type="component" value="Unassembled WGS sequence"/>
</dbReference>
<proteinExistence type="predicted"/>
<dbReference type="GO" id="GO:0003964">
    <property type="term" value="F:RNA-directed DNA polymerase activity"/>
    <property type="evidence" value="ECO:0007669"/>
    <property type="project" value="UniProtKB-KW"/>
</dbReference>
<name>A0A2U1KUW5_ARTAN</name>
<dbReference type="Pfam" id="PF13966">
    <property type="entry name" value="zf-RVT"/>
    <property type="match status" value="1"/>
</dbReference>
<gene>
    <name evidence="3" type="ORF">CTI12_AA561760</name>
</gene>
<keyword evidence="3" id="KW-0808">Transferase</keyword>